<dbReference type="Proteomes" id="UP000215902">
    <property type="component" value="Unassembled WGS sequence"/>
</dbReference>
<dbReference type="EMBL" id="NIVC01000349">
    <property type="protein sequence ID" value="PAA85089.1"/>
    <property type="molecule type" value="Genomic_DNA"/>
</dbReference>
<evidence type="ECO:0000313" key="2">
    <source>
        <dbReference type="EMBL" id="PAA85089.1"/>
    </source>
</evidence>
<dbReference type="EMBL" id="NIVC01001167">
    <property type="protein sequence ID" value="PAA71368.1"/>
    <property type="molecule type" value="Genomic_DNA"/>
</dbReference>
<dbReference type="EMBL" id="NIVC01000038">
    <property type="protein sequence ID" value="PAA92873.1"/>
    <property type="molecule type" value="Genomic_DNA"/>
</dbReference>
<organism evidence="3 4">
    <name type="scientific">Macrostomum lignano</name>
    <dbReference type="NCBI Taxonomy" id="282301"/>
    <lineage>
        <taxon>Eukaryota</taxon>
        <taxon>Metazoa</taxon>
        <taxon>Spiralia</taxon>
        <taxon>Lophotrochozoa</taxon>
        <taxon>Platyhelminthes</taxon>
        <taxon>Rhabditophora</taxon>
        <taxon>Macrostomorpha</taxon>
        <taxon>Macrostomida</taxon>
        <taxon>Macrostomidae</taxon>
        <taxon>Macrostomum</taxon>
    </lineage>
</organism>
<dbReference type="AlphaFoldDB" id="A0A267H3L4"/>
<evidence type="ECO:0008006" key="5">
    <source>
        <dbReference type="Google" id="ProtNLM"/>
    </source>
</evidence>
<reference evidence="3 4" key="1">
    <citation type="submission" date="2017-06" db="EMBL/GenBank/DDBJ databases">
        <title>A platform for efficient transgenesis in Macrostomum lignano, a flatworm model organism for stem cell research.</title>
        <authorList>
            <person name="Berezikov E."/>
        </authorList>
    </citation>
    <scope>NUCLEOTIDE SEQUENCE [LARGE SCALE GENOMIC DNA]</scope>
    <source>
        <strain evidence="3">DV1</strain>
        <tissue evidence="3">Whole organism</tissue>
    </source>
</reference>
<evidence type="ECO:0000313" key="4">
    <source>
        <dbReference type="Proteomes" id="UP000215902"/>
    </source>
</evidence>
<proteinExistence type="predicted"/>
<protein>
    <recommendedName>
        <fullName evidence="5">Thioredoxin domain-containing protein</fullName>
    </recommendedName>
</protein>
<sequence>MTLAWVTSQSVYDYKYSSNRVEVLLYSAQTCQICQGKLVPIFQELSGWSSANWQASGLQSSVPMRLSALDTSNNPRPNIAEAQDISNVPYVQMWAPTRLKYAPLSLAMNFQDAGYNEIRARLIEWIVTNVNNI</sequence>
<evidence type="ECO:0000313" key="3">
    <source>
        <dbReference type="EMBL" id="PAA92873.1"/>
    </source>
</evidence>
<comment type="caution">
    <text evidence="3">The sequence shown here is derived from an EMBL/GenBank/DDBJ whole genome shotgun (WGS) entry which is preliminary data.</text>
</comment>
<accession>A0A267H3L4</accession>
<keyword evidence="4" id="KW-1185">Reference proteome</keyword>
<name>A0A267H3L4_9PLAT</name>
<gene>
    <name evidence="1" type="ORF">BOX15_Mlig013321g1</name>
    <name evidence="2" type="ORF">BOX15_Mlig013321g3</name>
    <name evidence="3" type="ORF">BOX15_Mlig013321g4</name>
</gene>
<evidence type="ECO:0000313" key="1">
    <source>
        <dbReference type="EMBL" id="PAA71368.1"/>
    </source>
</evidence>